<evidence type="ECO:0000313" key="3">
    <source>
        <dbReference type="Proteomes" id="UP001152622"/>
    </source>
</evidence>
<dbReference type="GO" id="GO:0060080">
    <property type="term" value="P:inhibitory postsynaptic potential"/>
    <property type="evidence" value="ECO:0007669"/>
    <property type="project" value="TreeGrafter"/>
</dbReference>
<dbReference type="PANTHER" id="PTHR28682:SF1">
    <property type="entry name" value="INHIBITORY SYNAPTIC FACTOR 2A"/>
    <property type="match status" value="1"/>
</dbReference>
<evidence type="ECO:0000256" key="1">
    <source>
        <dbReference type="SAM" id="MobiDB-lite"/>
    </source>
</evidence>
<name>A0A9Q1FSW5_SYNKA</name>
<dbReference type="Proteomes" id="UP001152622">
    <property type="component" value="Chromosome 4"/>
</dbReference>
<dbReference type="InterPro" id="IPR029337">
    <property type="entry name" value="INSYN2"/>
</dbReference>
<reference evidence="2" key="1">
    <citation type="journal article" date="2023" name="Science">
        <title>Genome structures resolve the early diversification of teleost fishes.</title>
        <authorList>
            <person name="Parey E."/>
            <person name="Louis A."/>
            <person name="Montfort J."/>
            <person name="Bouchez O."/>
            <person name="Roques C."/>
            <person name="Iampietro C."/>
            <person name="Lluch J."/>
            <person name="Castinel A."/>
            <person name="Donnadieu C."/>
            <person name="Desvignes T."/>
            <person name="Floi Bucao C."/>
            <person name="Jouanno E."/>
            <person name="Wen M."/>
            <person name="Mejri S."/>
            <person name="Dirks R."/>
            <person name="Jansen H."/>
            <person name="Henkel C."/>
            <person name="Chen W.J."/>
            <person name="Zahm M."/>
            <person name="Cabau C."/>
            <person name="Klopp C."/>
            <person name="Thompson A.W."/>
            <person name="Robinson-Rechavi M."/>
            <person name="Braasch I."/>
            <person name="Lecointre G."/>
            <person name="Bobe J."/>
            <person name="Postlethwait J.H."/>
            <person name="Berthelot C."/>
            <person name="Roest Crollius H."/>
            <person name="Guiguen Y."/>
        </authorList>
    </citation>
    <scope>NUCLEOTIDE SEQUENCE</scope>
    <source>
        <strain evidence="2">WJC10195</strain>
    </source>
</reference>
<dbReference type="Pfam" id="PF15265">
    <property type="entry name" value="FAM196"/>
    <property type="match status" value="1"/>
</dbReference>
<dbReference type="OrthoDB" id="8679980at2759"/>
<keyword evidence="3" id="KW-1185">Reference proteome</keyword>
<comment type="caution">
    <text evidence="2">The sequence shown here is derived from an EMBL/GenBank/DDBJ whole genome shotgun (WGS) entry which is preliminary data.</text>
</comment>
<sequence length="249" mass="28415">MQVVAMDTGVALVGTAEIRTGAGKGLQFALGVQTALGKGEIKVKHVRRKPRPRSIRDRRRHGRRQRRFQRRLRASRRSGAQVRRSGAKLLFSPMVTCQAVRSIECKQVVRRFIYATAQKVIIRTITDFLRNGTPWNQLVGRRGITADCSLRKIRYGPDVNDGSRSGIPLPRKKLADDCYCEQRSGAAPSVELDFKQQEDKLQPLMKKLCPTEETQFPPLPYSQEAFTSTPKRKSKTESKKHARWKLWFL</sequence>
<dbReference type="EMBL" id="JAINUF010000004">
    <property type="protein sequence ID" value="KAJ8365518.1"/>
    <property type="molecule type" value="Genomic_DNA"/>
</dbReference>
<evidence type="ECO:0000313" key="2">
    <source>
        <dbReference type="EMBL" id="KAJ8365518.1"/>
    </source>
</evidence>
<feature type="region of interest" description="Disordered" evidence="1">
    <location>
        <begin position="212"/>
        <end position="238"/>
    </location>
</feature>
<feature type="compositionally biased region" description="Basic residues" evidence="1">
    <location>
        <begin position="45"/>
        <end position="76"/>
    </location>
</feature>
<organism evidence="2 3">
    <name type="scientific">Synaphobranchus kaupii</name>
    <name type="common">Kaup's arrowtooth eel</name>
    <dbReference type="NCBI Taxonomy" id="118154"/>
    <lineage>
        <taxon>Eukaryota</taxon>
        <taxon>Metazoa</taxon>
        <taxon>Chordata</taxon>
        <taxon>Craniata</taxon>
        <taxon>Vertebrata</taxon>
        <taxon>Euteleostomi</taxon>
        <taxon>Actinopterygii</taxon>
        <taxon>Neopterygii</taxon>
        <taxon>Teleostei</taxon>
        <taxon>Anguilliformes</taxon>
        <taxon>Synaphobranchidae</taxon>
        <taxon>Synaphobranchus</taxon>
    </lineage>
</organism>
<feature type="region of interest" description="Disordered" evidence="1">
    <location>
        <begin position="45"/>
        <end position="81"/>
    </location>
</feature>
<dbReference type="AlphaFoldDB" id="A0A9Q1FSW5"/>
<dbReference type="GO" id="GO:0014069">
    <property type="term" value="C:postsynaptic density"/>
    <property type="evidence" value="ECO:0007669"/>
    <property type="project" value="TreeGrafter"/>
</dbReference>
<dbReference type="PANTHER" id="PTHR28682">
    <property type="entry name" value="INHIBITORY SYNAPTIC FACTOR 2A-RELATED"/>
    <property type="match status" value="1"/>
</dbReference>
<accession>A0A9Q1FSW5</accession>
<protein>
    <submittedName>
        <fullName evidence="2">Uncharacterized protein</fullName>
    </submittedName>
</protein>
<proteinExistence type="predicted"/>
<gene>
    <name evidence="2" type="ORF">SKAU_G00143490</name>
</gene>